<dbReference type="PRINTS" id="PR00133">
    <property type="entry name" value="GLHYDRLASE3"/>
</dbReference>
<evidence type="ECO:0000256" key="4">
    <source>
        <dbReference type="SAM" id="SignalP"/>
    </source>
</evidence>
<dbReference type="PANTHER" id="PTHR42721">
    <property type="entry name" value="SUGAR HYDROLASE-RELATED"/>
    <property type="match status" value="1"/>
</dbReference>
<keyword evidence="1 4" id="KW-0732">Signal</keyword>
<dbReference type="SUPFAM" id="SSF52279">
    <property type="entry name" value="Beta-D-glucan exohydrolase, C-terminal domain"/>
    <property type="match status" value="1"/>
</dbReference>
<evidence type="ECO:0000256" key="3">
    <source>
        <dbReference type="ARBA" id="ARBA00023295"/>
    </source>
</evidence>
<keyword evidence="3" id="KW-0326">Glycosidase</keyword>
<accession>A0AAP0QZN6</accession>
<dbReference type="Gene3D" id="3.40.50.1700">
    <property type="entry name" value="Glycoside hydrolase family 3 C-terminal domain"/>
    <property type="match status" value="1"/>
</dbReference>
<feature type="signal peptide" evidence="4">
    <location>
        <begin position="1"/>
        <end position="24"/>
    </location>
</feature>
<evidence type="ECO:0000313" key="7">
    <source>
        <dbReference type="Proteomes" id="UP001428341"/>
    </source>
</evidence>
<dbReference type="Gene3D" id="2.60.40.10">
    <property type="entry name" value="Immunoglobulins"/>
    <property type="match status" value="1"/>
</dbReference>
<dbReference type="GO" id="GO:0031222">
    <property type="term" value="P:arabinan catabolic process"/>
    <property type="evidence" value="ECO:0007669"/>
    <property type="project" value="TreeGrafter"/>
</dbReference>
<dbReference type="InterPro" id="IPR036962">
    <property type="entry name" value="Glyco_hydro_3_N_sf"/>
</dbReference>
<feature type="chain" id="PRO_5043049289" description="Fibronectin type III-like domain-containing protein" evidence="4">
    <location>
        <begin position="25"/>
        <end position="1042"/>
    </location>
</feature>
<dbReference type="SMART" id="SM01217">
    <property type="entry name" value="Fn3_like"/>
    <property type="match status" value="1"/>
</dbReference>
<dbReference type="EMBL" id="JBCGBO010000002">
    <property type="protein sequence ID" value="KAK9224051.1"/>
    <property type="molecule type" value="Genomic_DNA"/>
</dbReference>
<dbReference type="Pfam" id="PF00933">
    <property type="entry name" value="Glyco_hydro_3"/>
    <property type="match status" value="1"/>
</dbReference>
<reference evidence="6 7" key="1">
    <citation type="submission" date="2024-05" db="EMBL/GenBank/DDBJ databases">
        <title>Haplotype-resolved chromosome-level genome assembly of Huyou (Citrus changshanensis).</title>
        <authorList>
            <person name="Miao C."/>
            <person name="Chen W."/>
            <person name="Wu Y."/>
            <person name="Wang L."/>
            <person name="Zhao S."/>
            <person name="Grierson D."/>
            <person name="Xu C."/>
            <person name="Chen K."/>
        </authorList>
    </citation>
    <scope>NUCLEOTIDE SEQUENCE [LARGE SCALE GENOMIC DNA]</scope>
    <source>
        <strain evidence="6">01-14</strain>
        <tissue evidence="6">Leaf</tissue>
    </source>
</reference>
<evidence type="ECO:0000259" key="5">
    <source>
        <dbReference type="SMART" id="SM01217"/>
    </source>
</evidence>
<keyword evidence="2" id="KW-0378">Hydrolase</keyword>
<evidence type="ECO:0000256" key="1">
    <source>
        <dbReference type="ARBA" id="ARBA00022729"/>
    </source>
</evidence>
<proteinExistence type="predicted"/>
<evidence type="ECO:0000313" key="6">
    <source>
        <dbReference type="EMBL" id="KAK9224051.1"/>
    </source>
</evidence>
<dbReference type="SUPFAM" id="SSF51445">
    <property type="entry name" value="(Trans)glycosidases"/>
    <property type="match status" value="2"/>
</dbReference>
<dbReference type="InterPro" id="IPR013783">
    <property type="entry name" value="Ig-like_fold"/>
</dbReference>
<dbReference type="Pfam" id="PF14310">
    <property type="entry name" value="Fn3-like"/>
    <property type="match status" value="1"/>
</dbReference>
<dbReference type="FunFam" id="3.40.50.1700:FF:000001">
    <property type="entry name" value="probable beta-D-xylosidase 2"/>
    <property type="match status" value="1"/>
</dbReference>
<dbReference type="InterPro" id="IPR044993">
    <property type="entry name" value="BXL"/>
</dbReference>
<dbReference type="InterPro" id="IPR017853">
    <property type="entry name" value="GH"/>
</dbReference>
<dbReference type="InterPro" id="IPR001764">
    <property type="entry name" value="Glyco_hydro_3_N"/>
</dbReference>
<dbReference type="GO" id="GO:0009044">
    <property type="term" value="F:xylan 1,4-beta-xylosidase activity"/>
    <property type="evidence" value="ECO:0007669"/>
    <property type="project" value="InterPro"/>
</dbReference>
<dbReference type="InterPro" id="IPR036881">
    <property type="entry name" value="Glyco_hydro_3_C_sf"/>
</dbReference>
<name>A0AAP0QZN6_9ROSI</name>
<dbReference type="InterPro" id="IPR002772">
    <property type="entry name" value="Glyco_hydro_3_C"/>
</dbReference>
<dbReference type="Pfam" id="PF01915">
    <property type="entry name" value="Glyco_hydro_3_C"/>
    <property type="match status" value="1"/>
</dbReference>
<evidence type="ECO:0000256" key="2">
    <source>
        <dbReference type="ARBA" id="ARBA00022801"/>
    </source>
</evidence>
<keyword evidence="7" id="KW-1185">Reference proteome</keyword>
<dbReference type="InterPro" id="IPR026891">
    <property type="entry name" value="Fn3-like"/>
</dbReference>
<dbReference type="GO" id="GO:0045493">
    <property type="term" value="P:xylan catabolic process"/>
    <property type="evidence" value="ECO:0007669"/>
    <property type="project" value="InterPro"/>
</dbReference>
<dbReference type="GO" id="GO:0046556">
    <property type="term" value="F:alpha-L-arabinofuranosidase activity"/>
    <property type="evidence" value="ECO:0007669"/>
    <property type="project" value="TreeGrafter"/>
</dbReference>
<protein>
    <recommendedName>
        <fullName evidence="5">Fibronectin type III-like domain-containing protein</fullName>
    </recommendedName>
</protein>
<dbReference type="PANTHER" id="PTHR42721:SF11">
    <property type="entry name" value="BETA-D-XYLOSIDASE 5-RELATED"/>
    <property type="match status" value="1"/>
</dbReference>
<gene>
    <name evidence="6" type="ORF">WN944_012500</name>
</gene>
<sequence>MARISNFILCFSICVSFLVISTNAGPDNKTFTYVCDPARFAELKLKLSDFAFCDAKLPYPVRAKDLVDRMTLAEKVQQLGDLAYGVPRLGLPLYEWWSEALHGVSYIGRRTNTPPGTHFDSEVPGATSFPTVILTTASFNESLWKKIGQTVSTEARAMHNLGNAGLTFWSPNINVVRDPRWGRVMETPGEDPFVVGRYSVNYVRGLQDVEGQENTADLSTRPLKVSACCKHYAAYDLDNWKGVDRFHFDSKVTEQDMIETFNLPFEMCVREGDASSVMCSYNRVNGIPTCADSKLLNQTIRGDWNLHGYIVSDCDSIQTIVESHKFLNDTKEEAVARVLKAGLDLDCGDYYTNFTVGAVQQGKVRETDIDRSLRFLYVVLMRLGYFDGSPQYKSLGKNDICNPQHIELAAEAAAQGIVLLKNDNGTLPFHNATIKTLAVVGPHANATKAMIGNYEGIPCRYISPMTGLSTYGNVNYAVGCADIACKNDSMISQATDAAKNADATIIVTGLDLSIEAEALDRNDLYLPGFQTQLINQVADAAKGPVILVLMCAGGVDISFAKNNPKIKSILWAGYPGEEGGRAIADIVFGKYNPGGKLPLTWYEGNYVDKIPFTSMPLRSVDKLPGRTYKFFDGPVVYPFGYGLSYTLFKYNLAFSNKSIDVKLDKFQVCRDLNYTNGATKPQCPAVQTADLKCNDNYFTFEIEVQNVGKVDGSEVVMVYSKLPGIAGTPIKQLIGFQRVYVAAGQSAKVNFTLNVCDSLRIIDFAANSILAAAIQLKISDFVFCDVSLAFPIRAKDLIYRMTLDEKLRQLGDLAYVVTRLGLHVYGGVLRHFAACPILVARKTLLLAHIGKNTGDRRQLARILSLWADMLLTLLEVYKMLTDKKMLRNFERTRPLKVSACCKHYTAYDVENWQSVDRLSFDARRCQSKIWQRRSKYHSKHVIKKAIFAVLCAPITSQRRSNLYIVSDSDSIEVIVDNQKFPNDTKEDAAAQTPKPGLDLDCGDYYTNFTVSAMQQGKIKETDIDRSLIIEAPLYFVNEARLV</sequence>
<dbReference type="Gene3D" id="3.20.20.300">
    <property type="entry name" value="Glycoside hydrolase, family 3, N-terminal domain"/>
    <property type="match status" value="2"/>
</dbReference>
<organism evidence="6 7">
    <name type="scientific">Citrus x changshan-huyou</name>
    <dbReference type="NCBI Taxonomy" id="2935761"/>
    <lineage>
        <taxon>Eukaryota</taxon>
        <taxon>Viridiplantae</taxon>
        <taxon>Streptophyta</taxon>
        <taxon>Embryophyta</taxon>
        <taxon>Tracheophyta</taxon>
        <taxon>Spermatophyta</taxon>
        <taxon>Magnoliopsida</taxon>
        <taxon>eudicotyledons</taxon>
        <taxon>Gunneridae</taxon>
        <taxon>Pentapetalae</taxon>
        <taxon>rosids</taxon>
        <taxon>malvids</taxon>
        <taxon>Sapindales</taxon>
        <taxon>Rutaceae</taxon>
        <taxon>Aurantioideae</taxon>
        <taxon>Citrus</taxon>
    </lineage>
</organism>
<comment type="caution">
    <text evidence="6">The sequence shown here is derived from an EMBL/GenBank/DDBJ whole genome shotgun (WGS) entry which is preliminary data.</text>
</comment>
<dbReference type="Proteomes" id="UP001428341">
    <property type="component" value="Unassembled WGS sequence"/>
</dbReference>
<feature type="domain" description="Fibronectin type III-like" evidence="5">
    <location>
        <begin position="714"/>
        <end position="782"/>
    </location>
</feature>
<dbReference type="FunFam" id="3.20.20.300:FF:000010">
    <property type="entry name" value="Putative beta-D-xylosidase 5"/>
    <property type="match status" value="1"/>
</dbReference>
<dbReference type="AlphaFoldDB" id="A0AAP0QZN6"/>